<keyword evidence="10" id="KW-0675">Receptor</keyword>
<dbReference type="PROSITE" id="PS52016">
    <property type="entry name" value="TONB_DEPENDENT_REC_3"/>
    <property type="match status" value="1"/>
</dbReference>
<dbReference type="InterPro" id="IPR036942">
    <property type="entry name" value="Beta-barrel_TonB_sf"/>
</dbReference>
<sequence length="905" mass="103157">MKNKIVLIGCLLILCASNLMGQITIGKSEMSFEDFTKELEINHNIHVFYNPAWTKNIYLKKAYADENVNTILKEILSPHKINFLVNGNSIILTGNIDLDMGFDQKISNLITENIEQEVASNSTKDLESLKEQEYIIHNIGNSIGQKQVKLRGFVKYKKSSTPLQGVEIFLPDIKKGVTSGKTGYYEIKLPPGRHNIIYKFIGLRETTRKINIRGDGRLDVEMIEESTELREVQVIAKDDQVKRTSMGVNVVNIEDINNLPSALGEPDIIKSTTMLAGVESAGEGSVGFNVRGGSADQNLILIDNAPIYYPAHFFGFFAAFNSDMIEEANLYKASIPNHFGGRISSVYELKTQKNLSDKFSGKLGISPITSKLYIETPIVKNKLSFQSSFRFTYSNWILDLIDSEELNNSKANFHDLHGKLSYKPNSKNQIDFSYYYSNDDFQLHSDSTYNFKNLIGSINWKHRINEKNKILSNAYYSNYSYVLESDEIPESSFALKHEVIEMGIKSQLVNEKENNSVLNFGYEAKHYQIKPGDLSKLSELSSYKNQYFNSEKGIELALFTGFKFNPLPKLSAEIGIRYSMFGNLGDSYEMKYVNDDPSTAEVRDSIEKSGLYNNYHGPEFRVNFSYDLSTSSAIKLSYNRSRQNVHLLTNSMAISPTDTWRLTNKYLKPQVGDQYSLGYYKNIGNKAYEVSLETYYKEIENAKDYKDGAQLFLKQNIESEVINVDGKNYGLEFSLTKKSGRINGTMSYSYSRSYFKTKDKTGSFSIKNGEYYRAPFDKPHNIKAAINFKISRRLIFSTNTVFNTGRPATFPIGHYTIQDIPISYYSQRNEYRIPNYFRTDLSLRVIGNLKKDKLFHSNFTFGIYNVTGRKNAYSVYFRSDLSGSLGYKLSIFGQAIPMVSYNIEF</sequence>
<comment type="caution">
    <text evidence="10">The sequence shown here is derived from an EMBL/GenBank/DDBJ whole genome shotgun (WGS) entry which is preliminary data.</text>
</comment>
<evidence type="ECO:0000259" key="9">
    <source>
        <dbReference type="Pfam" id="PF07715"/>
    </source>
</evidence>
<feature type="signal peptide" evidence="8">
    <location>
        <begin position="1"/>
        <end position="21"/>
    </location>
</feature>
<keyword evidence="11" id="KW-1185">Reference proteome</keyword>
<dbReference type="InterPro" id="IPR008969">
    <property type="entry name" value="CarboxyPept-like_regulatory"/>
</dbReference>
<name>A0ABT5VV91_9BACT</name>
<comment type="similarity">
    <text evidence="7">Belongs to the TonB-dependent receptor family.</text>
</comment>
<keyword evidence="2 7" id="KW-0813">Transport</keyword>
<protein>
    <submittedName>
        <fullName evidence="10">TonB-dependent receptor</fullName>
    </submittedName>
</protein>
<dbReference type="RefSeq" id="WP_275110647.1">
    <property type="nucleotide sequence ID" value="NZ_JAKJSC010000003.1"/>
</dbReference>
<evidence type="ECO:0000256" key="8">
    <source>
        <dbReference type="SAM" id="SignalP"/>
    </source>
</evidence>
<dbReference type="SUPFAM" id="SSF49464">
    <property type="entry name" value="Carboxypeptidase regulatory domain-like"/>
    <property type="match status" value="1"/>
</dbReference>
<evidence type="ECO:0000256" key="4">
    <source>
        <dbReference type="ARBA" id="ARBA00022692"/>
    </source>
</evidence>
<organism evidence="10 11">
    <name type="scientific">Paralabilibaculum antarcticum</name>
    <dbReference type="NCBI Taxonomy" id="2912572"/>
    <lineage>
        <taxon>Bacteria</taxon>
        <taxon>Pseudomonadati</taxon>
        <taxon>Bacteroidota</taxon>
        <taxon>Bacteroidia</taxon>
        <taxon>Marinilabiliales</taxon>
        <taxon>Marinifilaceae</taxon>
        <taxon>Paralabilibaculum</taxon>
    </lineage>
</organism>
<dbReference type="EMBL" id="JAKJSC010000003">
    <property type="protein sequence ID" value="MDE5419317.1"/>
    <property type="molecule type" value="Genomic_DNA"/>
</dbReference>
<keyword evidence="5 7" id="KW-0472">Membrane</keyword>
<evidence type="ECO:0000313" key="10">
    <source>
        <dbReference type="EMBL" id="MDE5419317.1"/>
    </source>
</evidence>
<keyword evidence="8" id="KW-0732">Signal</keyword>
<evidence type="ECO:0000256" key="1">
    <source>
        <dbReference type="ARBA" id="ARBA00004571"/>
    </source>
</evidence>
<comment type="subcellular location">
    <subcellularLocation>
        <location evidence="1 7">Cell outer membrane</location>
        <topology evidence="1 7">Multi-pass membrane protein</topology>
    </subcellularLocation>
</comment>
<evidence type="ECO:0000256" key="5">
    <source>
        <dbReference type="ARBA" id="ARBA00023136"/>
    </source>
</evidence>
<feature type="chain" id="PRO_5046782970" evidence="8">
    <location>
        <begin position="22"/>
        <end position="905"/>
    </location>
</feature>
<proteinExistence type="inferred from homology"/>
<dbReference type="Gene3D" id="2.170.130.10">
    <property type="entry name" value="TonB-dependent receptor, plug domain"/>
    <property type="match status" value="1"/>
</dbReference>
<evidence type="ECO:0000256" key="2">
    <source>
        <dbReference type="ARBA" id="ARBA00022448"/>
    </source>
</evidence>
<keyword evidence="4 7" id="KW-0812">Transmembrane</keyword>
<dbReference type="Pfam" id="PF13715">
    <property type="entry name" value="CarbopepD_reg_2"/>
    <property type="match status" value="1"/>
</dbReference>
<evidence type="ECO:0000256" key="7">
    <source>
        <dbReference type="PROSITE-ProRule" id="PRU01360"/>
    </source>
</evidence>
<evidence type="ECO:0000256" key="6">
    <source>
        <dbReference type="ARBA" id="ARBA00023237"/>
    </source>
</evidence>
<dbReference type="InterPro" id="IPR012910">
    <property type="entry name" value="Plug_dom"/>
</dbReference>
<dbReference type="InterPro" id="IPR039426">
    <property type="entry name" value="TonB-dep_rcpt-like"/>
</dbReference>
<keyword evidence="3 7" id="KW-1134">Transmembrane beta strand</keyword>
<reference evidence="10 11" key="1">
    <citation type="submission" date="2022-01" db="EMBL/GenBank/DDBJ databases">
        <title>Labilibaculum sp. nov, a marine bacterium isolated from Antarctica.</title>
        <authorList>
            <person name="Dai W."/>
        </authorList>
    </citation>
    <scope>NUCLEOTIDE SEQUENCE [LARGE SCALE GENOMIC DNA]</scope>
    <source>
        <strain evidence="10 11">DW002</strain>
    </source>
</reference>
<dbReference type="Proteomes" id="UP001528920">
    <property type="component" value="Unassembled WGS sequence"/>
</dbReference>
<accession>A0ABT5VV91</accession>
<feature type="domain" description="TonB-dependent receptor plug" evidence="9">
    <location>
        <begin position="242"/>
        <end position="336"/>
    </location>
</feature>
<dbReference type="SUPFAM" id="SSF56935">
    <property type="entry name" value="Porins"/>
    <property type="match status" value="1"/>
</dbReference>
<dbReference type="Gene3D" id="2.40.170.20">
    <property type="entry name" value="TonB-dependent receptor, beta-barrel domain"/>
    <property type="match status" value="1"/>
</dbReference>
<dbReference type="Gene3D" id="2.60.40.1120">
    <property type="entry name" value="Carboxypeptidase-like, regulatory domain"/>
    <property type="match status" value="1"/>
</dbReference>
<dbReference type="InterPro" id="IPR037066">
    <property type="entry name" value="Plug_dom_sf"/>
</dbReference>
<evidence type="ECO:0000313" key="11">
    <source>
        <dbReference type="Proteomes" id="UP001528920"/>
    </source>
</evidence>
<keyword evidence="6 7" id="KW-0998">Cell outer membrane</keyword>
<gene>
    <name evidence="10" type="ORF">L3049_15055</name>
</gene>
<evidence type="ECO:0000256" key="3">
    <source>
        <dbReference type="ARBA" id="ARBA00022452"/>
    </source>
</evidence>
<dbReference type="Pfam" id="PF07715">
    <property type="entry name" value="Plug"/>
    <property type="match status" value="1"/>
</dbReference>